<dbReference type="Proteomes" id="UP000192284">
    <property type="component" value="Unassembled WGS sequence"/>
</dbReference>
<gene>
    <name evidence="1" type="ORF">BST12_08950</name>
</gene>
<evidence type="ECO:0008006" key="3">
    <source>
        <dbReference type="Google" id="ProtNLM"/>
    </source>
</evidence>
<dbReference type="SUPFAM" id="SSF101898">
    <property type="entry name" value="NHL repeat"/>
    <property type="match status" value="1"/>
</dbReference>
<reference evidence="1 2" key="1">
    <citation type="submission" date="2017-02" db="EMBL/GenBank/DDBJ databases">
        <title>The new phylogeny of genus Mycobacterium.</title>
        <authorList>
            <person name="Tortoli E."/>
            <person name="Trovato A."/>
            <person name="Cirillo D.M."/>
        </authorList>
    </citation>
    <scope>NUCLEOTIDE SEQUENCE [LARGE SCALE GENOMIC DNA]</scope>
    <source>
        <strain evidence="1 2">DSM 45057</strain>
    </source>
</reference>
<evidence type="ECO:0000313" key="1">
    <source>
        <dbReference type="EMBL" id="ORA22694.1"/>
    </source>
</evidence>
<organism evidence="1 2">
    <name type="scientific">Mycobacterium angelicum</name>
    <dbReference type="NCBI Taxonomy" id="470074"/>
    <lineage>
        <taxon>Bacteria</taxon>
        <taxon>Bacillati</taxon>
        <taxon>Actinomycetota</taxon>
        <taxon>Actinomycetes</taxon>
        <taxon>Mycobacteriales</taxon>
        <taxon>Mycobacteriaceae</taxon>
        <taxon>Mycobacterium</taxon>
    </lineage>
</organism>
<evidence type="ECO:0000313" key="2">
    <source>
        <dbReference type="Proteomes" id="UP000192284"/>
    </source>
</evidence>
<protein>
    <recommendedName>
        <fullName evidence="3">SMP-30/Gluconolactonase/LRE-like region domain-containing protein</fullName>
    </recommendedName>
</protein>
<keyword evidence="2" id="KW-1185">Reference proteome</keyword>
<name>A0A1W9ZY66_MYCAN</name>
<comment type="caution">
    <text evidence="1">The sequence shown here is derived from an EMBL/GenBank/DDBJ whole genome shotgun (WGS) entry which is preliminary data.</text>
</comment>
<dbReference type="OrthoDB" id="9774579at2"/>
<dbReference type="RefSeq" id="WP_139801561.1">
    <property type="nucleotide sequence ID" value="NZ_JACKTS010000036.1"/>
</dbReference>
<dbReference type="Gene3D" id="2.40.10.500">
    <property type="match status" value="2"/>
</dbReference>
<accession>A0A1W9ZY66</accession>
<proteinExistence type="predicted"/>
<dbReference type="EMBL" id="MVHE01000009">
    <property type="protein sequence ID" value="ORA22694.1"/>
    <property type="molecule type" value="Genomic_DNA"/>
</dbReference>
<sequence length="111" mass="11386">MAIPPLPTAGNVYVNDDAECRVVKLGAGSGAQTEVPLTGLHTLGMDTAGNLYVVDVDTIRLLELAAGTSPPIVLPVNVLNGPQDVTVDGAGNLYVLDSGSFGQVVKLTLSR</sequence>
<dbReference type="AlphaFoldDB" id="A0A1W9ZY66"/>